<keyword evidence="8" id="KW-1185">Reference proteome</keyword>
<evidence type="ECO:0000256" key="3">
    <source>
        <dbReference type="SAM" id="MobiDB-lite"/>
    </source>
</evidence>
<keyword evidence="2" id="KW-0175">Coiled coil</keyword>
<dbReference type="GO" id="GO:0003779">
    <property type="term" value="F:actin binding"/>
    <property type="evidence" value="ECO:0007669"/>
    <property type="project" value="InterPro"/>
</dbReference>
<dbReference type="GO" id="GO:0005884">
    <property type="term" value="C:actin filament"/>
    <property type="evidence" value="ECO:0007669"/>
    <property type="project" value="TreeGrafter"/>
</dbReference>
<dbReference type="InterPro" id="IPR011989">
    <property type="entry name" value="ARM-like"/>
</dbReference>
<feature type="region of interest" description="Disordered" evidence="3">
    <location>
        <begin position="986"/>
        <end position="1030"/>
    </location>
</feature>
<feature type="region of interest" description="Disordered" evidence="3">
    <location>
        <begin position="1"/>
        <end position="57"/>
    </location>
</feature>
<dbReference type="InterPro" id="IPR015425">
    <property type="entry name" value="FH2_Formin"/>
</dbReference>
<dbReference type="EnsemblMetazoa" id="CLYHEMT001691.1">
    <property type="protein sequence ID" value="CLYHEMP001691.1"/>
    <property type="gene ID" value="CLYHEMG001691"/>
</dbReference>
<feature type="compositionally biased region" description="Basic residues" evidence="3">
    <location>
        <begin position="11"/>
        <end position="27"/>
    </location>
</feature>
<dbReference type="PANTHER" id="PTHR45691">
    <property type="entry name" value="PROTEIN DIAPHANOUS"/>
    <property type="match status" value="1"/>
</dbReference>
<dbReference type="Pfam" id="PF06367">
    <property type="entry name" value="Drf_FH3"/>
    <property type="match status" value="1"/>
</dbReference>
<proteinExistence type="inferred from homology"/>
<dbReference type="Pfam" id="PF06371">
    <property type="entry name" value="Drf_GBD"/>
    <property type="match status" value="1"/>
</dbReference>
<dbReference type="InterPro" id="IPR042201">
    <property type="entry name" value="FH2_Formin_sf"/>
</dbReference>
<dbReference type="Gene3D" id="1.20.58.2220">
    <property type="entry name" value="Formin, FH2 domain"/>
    <property type="match status" value="1"/>
</dbReference>
<dbReference type="GO" id="GO:0031267">
    <property type="term" value="F:small GTPase binding"/>
    <property type="evidence" value="ECO:0007669"/>
    <property type="project" value="InterPro"/>
</dbReference>
<comment type="similarity">
    <text evidence="1">Belongs to the formin homology family. Diaphanous subfamily.</text>
</comment>
<dbReference type="Gene3D" id="1.25.10.10">
    <property type="entry name" value="Leucine-rich Repeat Variant"/>
    <property type="match status" value="1"/>
</dbReference>
<dbReference type="RefSeq" id="XP_066914334.1">
    <property type="nucleotide sequence ID" value="XM_067058233.1"/>
</dbReference>
<feature type="compositionally biased region" description="Pro residues" evidence="3">
    <location>
        <begin position="493"/>
        <end position="588"/>
    </location>
</feature>
<feature type="region of interest" description="Disordered" evidence="3">
    <location>
        <begin position="455"/>
        <end position="475"/>
    </location>
</feature>
<dbReference type="Gene3D" id="6.10.30.30">
    <property type="match status" value="1"/>
</dbReference>
<feature type="compositionally biased region" description="Basic and acidic residues" evidence="3">
    <location>
        <begin position="455"/>
        <end position="465"/>
    </location>
</feature>
<evidence type="ECO:0000256" key="1">
    <source>
        <dbReference type="ARBA" id="ARBA00008214"/>
    </source>
</evidence>
<dbReference type="InterPro" id="IPR010473">
    <property type="entry name" value="GTPase-bd"/>
</dbReference>
<dbReference type="SUPFAM" id="SSF48371">
    <property type="entry name" value="ARM repeat"/>
    <property type="match status" value="1"/>
</dbReference>
<feature type="region of interest" description="Disordered" evidence="3">
    <location>
        <begin position="487"/>
        <end position="615"/>
    </location>
</feature>
<dbReference type="OrthoDB" id="1104827at2759"/>
<feature type="region of interest" description="Disordered" evidence="3">
    <location>
        <begin position="1043"/>
        <end position="1075"/>
    </location>
</feature>
<reference evidence="7" key="1">
    <citation type="submission" date="2021-01" db="UniProtKB">
        <authorList>
            <consortium name="EnsemblMetazoa"/>
        </authorList>
    </citation>
    <scope>IDENTIFICATION</scope>
</reference>
<dbReference type="GO" id="GO:0030041">
    <property type="term" value="P:actin filament polymerization"/>
    <property type="evidence" value="ECO:0007669"/>
    <property type="project" value="TreeGrafter"/>
</dbReference>
<evidence type="ECO:0000256" key="2">
    <source>
        <dbReference type="ARBA" id="ARBA00023054"/>
    </source>
</evidence>
<accession>A0A7M5WIG1</accession>
<sequence length="1106" mass="123219">MADEKSSSLLKRFHTKKTSSKPPKPNKNKPGNGPSPKPLPEAEGPENEALEAEIRGLSSLSPEDFNKKFEKMLDEMNLAEHLKKPIRQRDQQTKIGMLQQFMRREHSNKVASGPESPNDFLRKLGRNEFEPGELIQILQALRVNLTGKPLSWIKDFGSEGLESILNHLRFFICSSSHHDQRVHHECVKCLKAFMNNKFGLSLMLKNIQGLTLLAQSIRADNPGMMQDVVKIMAAVSLVSHEKALEAMTMKGEAENKARFSAVITALKGDNYPATLKVACLQMINALVATPDDLDFRLHLRNEIIREGFSDALPGLREMDQDDLNVQLDIFDEHKDDDAVEFQHRYNDIQLHMDDMQELFSVLNTVVEDTPSHGYFLSILQHLLLIRDDVFARPQYFRLIEECVSQIVLQKQGVDPDFAAQKLSIDVDTLVEGQIDNAKVEEFEKKVKILEEKLKEETTKRSEIETKLSMAEANHAKEIKDIEERLSKAGPPVGSAPPPPPPPPPPGGGPPPPPPPPGPGGGPPPPPPPPPPGTGGAPPPPPPPPGFGPPPPPPPPGPPGMGGPPPPPPPPGGGPPGPPPPPGAPPPPGGFRAGPQLPAGLTQKKKFNPKKQPKRINWDPIHVTKIKGGSFWTKVKEEKLEKEDFLDLLSETFASKPGKKIGDAGPGGGSAATEEKQKKGHELKVLDGKTAQNLSIFVGSFGSKMSYEDIKKRILEFDEEIIDSSALENMQKLLPTKEQMDQLKAFQSEYDHLNKSEQFALVISSIPRLEQRINCMKAKLDFLEQMVDVKPDLANAIESCKEVKNSPRWSRFLELLLLVGNYMNSGTKKSQAFGFDLNVLTKIGNTKSADGKLTLTHFLAEMIQEKYPEVDGWENDLSHLKEGHRVSDEQTTKTVNGLNAMLTRIRNELKHHDTPFSADDKFGNKMTDFVAAYGQDLVVVQEMLKNMKSMFQELVEYYCLDPKKTNMDEFFAIVYKFCLEYAKAQEDNMKRKEKEEKEKKAREKAENDRRKKEEAKNKTNRKPNLLDAAGDDEGVLDGLMQALETGSAFRDPSRPARRRQPRKARTNKADLERKSTRVNIVPIQLLNPGDKLSDKLKATKEGESEML</sequence>
<evidence type="ECO:0000313" key="8">
    <source>
        <dbReference type="Proteomes" id="UP000594262"/>
    </source>
</evidence>
<dbReference type="Gene3D" id="1.10.238.150">
    <property type="entry name" value="Formin, FH3 diaphanous domain"/>
    <property type="match status" value="1"/>
</dbReference>
<dbReference type="SMART" id="SM00498">
    <property type="entry name" value="FH2"/>
    <property type="match status" value="1"/>
</dbReference>
<dbReference type="InterPro" id="IPR010472">
    <property type="entry name" value="FH3_dom"/>
</dbReference>
<dbReference type="InterPro" id="IPR044933">
    <property type="entry name" value="DIA_GBD_sf"/>
</dbReference>
<dbReference type="Pfam" id="PF02181">
    <property type="entry name" value="FH2"/>
    <property type="match status" value="1"/>
</dbReference>
<dbReference type="PROSITE" id="PS51232">
    <property type="entry name" value="GBD_FH3"/>
    <property type="match status" value="1"/>
</dbReference>
<dbReference type="SMART" id="SM01139">
    <property type="entry name" value="Drf_FH3"/>
    <property type="match status" value="1"/>
</dbReference>
<dbReference type="InterPro" id="IPR014768">
    <property type="entry name" value="GBD/FH3_dom"/>
</dbReference>
<feature type="compositionally biased region" description="Basic residues" evidence="3">
    <location>
        <begin position="1054"/>
        <end position="1065"/>
    </location>
</feature>
<protein>
    <submittedName>
        <fullName evidence="7">Uncharacterized protein</fullName>
    </submittedName>
</protein>
<dbReference type="InterPro" id="IPR016024">
    <property type="entry name" value="ARM-type_fold"/>
</dbReference>
<name>A0A7M5WIG1_9CNID</name>
<feature type="compositionally biased region" description="Basic and acidic residues" evidence="3">
    <location>
        <begin position="986"/>
        <end position="1016"/>
    </location>
</feature>
<organism evidence="7 8">
    <name type="scientific">Clytia hemisphaerica</name>
    <dbReference type="NCBI Taxonomy" id="252671"/>
    <lineage>
        <taxon>Eukaryota</taxon>
        <taxon>Metazoa</taxon>
        <taxon>Cnidaria</taxon>
        <taxon>Hydrozoa</taxon>
        <taxon>Hydroidolina</taxon>
        <taxon>Leptothecata</taxon>
        <taxon>Obeliida</taxon>
        <taxon>Clytiidae</taxon>
        <taxon>Clytia</taxon>
    </lineage>
</organism>
<dbReference type="InterPro" id="IPR014767">
    <property type="entry name" value="DAD_dom"/>
</dbReference>
<dbReference type="Proteomes" id="UP000594262">
    <property type="component" value="Unplaced"/>
</dbReference>
<evidence type="ECO:0000259" key="6">
    <source>
        <dbReference type="PROSITE" id="PS51444"/>
    </source>
</evidence>
<dbReference type="Gene3D" id="1.10.20.40">
    <property type="entry name" value="Formin, diaphanous GTPase-binding domain"/>
    <property type="match status" value="1"/>
</dbReference>
<dbReference type="PROSITE" id="PS51444">
    <property type="entry name" value="FH2"/>
    <property type="match status" value="1"/>
</dbReference>
<dbReference type="SUPFAM" id="SSF101447">
    <property type="entry name" value="Formin homology 2 domain (FH2 domain)"/>
    <property type="match status" value="1"/>
</dbReference>
<feature type="compositionally biased region" description="Basic residues" evidence="3">
    <location>
        <begin position="602"/>
        <end position="613"/>
    </location>
</feature>
<feature type="domain" description="FH2" evidence="6">
    <location>
        <begin position="602"/>
        <end position="1006"/>
    </location>
</feature>
<dbReference type="SMART" id="SM01140">
    <property type="entry name" value="Drf_GBD"/>
    <property type="match status" value="1"/>
</dbReference>
<evidence type="ECO:0000259" key="5">
    <source>
        <dbReference type="PROSITE" id="PS51232"/>
    </source>
</evidence>
<dbReference type="PANTHER" id="PTHR45691:SF6">
    <property type="entry name" value="PROTEIN DIAPHANOUS"/>
    <property type="match status" value="1"/>
</dbReference>
<evidence type="ECO:0000259" key="4">
    <source>
        <dbReference type="PROSITE" id="PS51231"/>
    </source>
</evidence>
<dbReference type="AlphaFoldDB" id="A0A7M5WIG1"/>
<feature type="region of interest" description="Disordered" evidence="3">
    <location>
        <begin position="654"/>
        <end position="677"/>
    </location>
</feature>
<dbReference type="InterPro" id="IPR051412">
    <property type="entry name" value="Formin_Homology_Diaphanous_sf"/>
</dbReference>
<feature type="domain" description="DAD" evidence="4">
    <location>
        <begin position="1030"/>
        <end position="1059"/>
    </location>
</feature>
<dbReference type="GeneID" id="136801593"/>
<evidence type="ECO:0000313" key="7">
    <source>
        <dbReference type="EnsemblMetazoa" id="CLYHEMP001691.1"/>
    </source>
</evidence>
<feature type="domain" description="GBD/FH3" evidence="5">
    <location>
        <begin position="57"/>
        <end position="414"/>
    </location>
</feature>
<dbReference type="PROSITE" id="PS51231">
    <property type="entry name" value="DAD"/>
    <property type="match status" value="1"/>
</dbReference>
<dbReference type="Gene3D" id="1.20.58.630">
    <property type="match status" value="1"/>
</dbReference>